<feature type="compositionally biased region" description="Acidic residues" evidence="1">
    <location>
        <begin position="56"/>
        <end position="68"/>
    </location>
</feature>
<evidence type="ECO:0008006" key="5">
    <source>
        <dbReference type="Google" id="ProtNLM"/>
    </source>
</evidence>
<organism evidence="3 4">
    <name type="scientific">Rhodococcoides corynebacterioides</name>
    <dbReference type="NCBI Taxonomy" id="53972"/>
    <lineage>
        <taxon>Bacteria</taxon>
        <taxon>Bacillati</taxon>
        <taxon>Actinomycetota</taxon>
        <taxon>Actinomycetes</taxon>
        <taxon>Mycobacteriales</taxon>
        <taxon>Nocardiaceae</taxon>
        <taxon>Rhodococcoides</taxon>
    </lineage>
</organism>
<feature type="compositionally biased region" description="Basic and acidic residues" evidence="1">
    <location>
        <begin position="69"/>
        <end position="79"/>
    </location>
</feature>
<evidence type="ECO:0000313" key="3">
    <source>
        <dbReference type="EMBL" id="MBM7413952.1"/>
    </source>
</evidence>
<dbReference type="EMBL" id="JAFBBK010000001">
    <property type="protein sequence ID" value="MBM7413952.1"/>
    <property type="molecule type" value="Genomic_DNA"/>
</dbReference>
<keyword evidence="2" id="KW-0812">Transmembrane</keyword>
<dbReference type="RefSeq" id="WP_204866685.1">
    <property type="nucleotide sequence ID" value="NZ_JAFBBK010000001.1"/>
</dbReference>
<accession>A0ABS2KQ50</accession>
<reference evidence="3 4" key="1">
    <citation type="submission" date="2021-01" db="EMBL/GenBank/DDBJ databases">
        <title>Genomics of switchgrass bacterial isolates.</title>
        <authorList>
            <person name="Shade A."/>
        </authorList>
    </citation>
    <scope>NUCLEOTIDE SEQUENCE [LARGE SCALE GENOMIC DNA]</scope>
    <source>
        <strain evidence="3 4">PvP111</strain>
    </source>
</reference>
<dbReference type="Proteomes" id="UP000703038">
    <property type="component" value="Unassembled WGS sequence"/>
</dbReference>
<gene>
    <name evidence="3" type="ORF">JOE42_000685</name>
</gene>
<keyword evidence="2" id="KW-0472">Membrane</keyword>
<keyword evidence="2" id="KW-1133">Transmembrane helix</keyword>
<comment type="caution">
    <text evidence="3">The sequence shown here is derived from an EMBL/GenBank/DDBJ whole genome shotgun (WGS) entry which is preliminary data.</text>
</comment>
<feature type="region of interest" description="Disordered" evidence="1">
    <location>
        <begin position="51"/>
        <end position="79"/>
    </location>
</feature>
<evidence type="ECO:0000313" key="4">
    <source>
        <dbReference type="Proteomes" id="UP000703038"/>
    </source>
</evidence>
<name>A0ABS2KQ50_9NOCA</name>
<keyword evidence="4" id="KW-1185">Reference proteome</keyword>
<evidence type="ECO:0000256" key="2">
    <source>
        <dbReference type="SAM" id="Phobius"/>
    </source>
</evidence>
<feature type="transmembrane region" description="Helical" evidence="2">
    <location>
        <begin position="22"/>
        <end position="41"/>
    </location>
</feature>
<proteinExistence type="predicted"/>
<evidence type="ECO:0000256" key="1">
    <source>
        <dbReference type="SAM" id="MobiDB-lite"/>
    </source>
</evidence>
<protein>
    <recommendedName>
        <fullName evidence="5">Secreted protein</fullName>
    </recommendedName>
</protein>
<sequence length="79" mass="8407">MTVLSASIMLAQNNTGPEFGKASPVGLVIIVLLLIGTALLVRSMNAHFKKLPASFEPEDPTPDQAADEGTDRGGFRPER</sequence>